<evidence type="ECO:0000313" key="3">
    <source>
        <dbReference type="Proteomes" id="UP000092578"/>
    </source>
</evidence>
<organism evidence="2 3">
    <name type="scientific">Pseudobacillus wudalianchiensis</name>
    <dbReference type="NCBI Taxonomy" id="1743143"/>
    <lineage>
        <taxon>Bacteria</taxon>
        <taxon>Bacillati</taxon>
        <taxon>Bacillota</taxon>
        <taxon>Bacilli</taxon>
        <taxon>Bacillales</taxon>
        <taxon>Bacillaceae</taxon>
        <taxon>Pseudobacillus</taxon>
    </lineage>
</organism>
<dbReference type="InterPro" id="IPR010897">
    <property type="entry name" value="Spore_II_P"/>
</dbReference>
<name>A0A1B9B8T2_9BACI</name>
<sequence>MKENQPYDLFTINLSTILKGMMIFTISLLTLFSVAGLLTSLTYNYRISSHSVNEAAENVSGGALYYLYTMENKLFASHAPEDARPPSLSELAFRYATNVRFQDPRSFLGREVPGFSIYDGEILVAGEGTDYTNMPIESEPPNEALDQKNDVAVKPTKEIPKEKDSPPPSLTTNGKKRVYLYFTHTRESYLPYLQGVSSADSAHHSALNVTKVGEMVQAALEAKGIGATVDKTDIVAKLNQSGRKYSQAYQESRAVVASAQSGNHDLQYFIDIHRDSQRKKVTTATINGESYAKLVFVVGAEHANYEKNVKLATEWHKLLEKKYKGLSRGVILKQGKNTNGKFNQDLSDKAMLIEFGGVDNTFEELNRTAEAFADVFADYYWQAEAVHAKGEQ</sequence>
<keyword evidence="3" id="KW-1185">Reference proteome</keyword>
<dbReference type="EMBL" id="MAYT01000001">
    <property type="protein sequence ID" value="OCA92497.1"/>
    <property type="molecule type" value="Genomic_DNA"/>
</dbReference>
<dbReference type="RefSeq" id="WP_065408996.1">
    <property type="nucleotide sequence ID" value="NZ_MAYT01000001.1"/>
</dbReference>
<dbReference type="SUPFAM" id="SSF53187">
    <property type="entry name" value="Zn-dependent exopeptidases"/>
    <property type="match status" value="1"/>
</dbReference>
<evidence type="ECO:0000313" key="2">
    <source>
        <dbReference type="EMBL" id="OCA92497.1"/>
    </source>
</evidence>
<comment type="caution">
    <text evidence="2">The sequence shown here is derived from an EMBL/GenBank/DDBJ whole genome shotgun (WGS) entry which is preliminary data.</text>
</comment>
<evidence type="ECO:0000256" key="1">
    <source>
        <dbReference type="SAM" id="Phobius"/>
    </source>
</evidence>
<dbReference type="NCBIfam" id="TIGR02867">
    <property type="entry name" value="spore_II_P"/>
    <property type="match status" value="1"/>
</dbReference>
<keyword evidence="1" id="KW-0812">Transmembrane</keyword>
<feature type="transmembrane region" description="Helical" evidence="1">
    <location>
        <begin position="21"/>
        <end position="43"/>
    </location>
</feature>
<protein>
    <submittedName>
        <fullName evidence="2">Stage II sporulation protein P</fullName>
    </submittedName>
</protein>
<dbReference type="Proteomes" id="UP000092578">
    <property type="component" value="Unassembled WGS sequence"/>
</dbReference>
<accession>A0A1B9B8T2</accession>
<reference evidence="3" key="1">
    <citation type="submission" date="2016-05" db="EMBL/GenBank/DDBJ databases">
        <authorList>
            <person name="Liu B."/>
            <person name="Wang J."/>
            <person name="Zhu Y."/>
            <person name="Liu G."/>
            <person name="Chen Q."/>
            <person name="Chen Z."/>
            <person name="Lan J."/>
            <person name="Che J."/>
            <person name="Ge C."/>
            <person name="Shi H."/>
            <person name="Pan Z."/>
            <person name="Liu X."/>
        </authorList>
    </citation>
    <scope>NUCLEOTIDE SEQUENCE [LARGE SCALE GENOMIC DNA]</scope>
    <source>
        <strain evidence="3">FJAT-27215</strain>
    </source>
</reference>
<gene>
    <name evidence="2" type="ORF">A8F95_01985</name>
</gene>
<keyword evidence="1" id="KW-1133">Transmembrane helix</keyword>
<keyword evidence="1" id="KW-0472">Membrane</keyword>
<proteinExistence type="predicted"/>
<dbReference type="Pfam" id="PF07454">
    <property type="entry name" value="SpoIIP"/>
    <property type="match status" value="1"/>
</dbReference>
<dbReference type="AlphaFoldDB" id="A0A1B9B8T2"/>